<gene>
    <name evidence="2" type="ORF">THIOM_003641</name>
</gene>
<dbReference type="Proteomes" id="UP000076962">
    <property type="component" value="Unassembled WGS sequence"/>
</dbReference>
<evidence type="ECO:0000256" key="1">
    <source>
        <dbReference type="SAM" id="Phobius"/>
    </source>
</evidence>
<protein>
    <submittedName>
        <fullName evidence="2">Uncharacterized protein</fullName>
    </submittedName>
</protein>
<sequence>MPPKAVSGAPQSLSVIHKQKVRDWHCASSSGLIVFPPPPRGVACIFTCAFFKNFLVVRYAFTR</sequence>
<keyword evidence="1" id="KW-0472">Membrane</keyword>
<evidence type="ECO:0000313" key="3">
    <source>
        <dbReference type="Proteomes" id="UP000076962"/>
    </source>
</evidence>
<proteinExistence type="predicted"/>
<organism evidence="2 3">
    <name type="scientific">Candidatus Thiomargarita nelsonii</name>
    <dbReference type="NCBI Taxonomy" id="1003181"/>
    <lineage>
        <taxon>Bacteria</taxon>
        <taxon>Pseudomonadati</taxon>
        <taxon>Pseudomonadota</taxon>
        <taxon>Gammaproteobacteria</taxon>
        <taxon>Thiotrichales</taxon>
        <taxon>Thiotrichaceae</taxon>
        <taxon>Thiomargarita</taxon>
    </lineage>
</organism>
<dbReference type="EMBL" id="LUTY01002221">
    <property type="protein sequence ID" value="OAD20640.1"/>
    <property type="molecule type" value="Genomic_DNA"/>
</dbReference>
<comment type="caution">
    <text evidence="2">The sequence shown here is derived from an EMBL/GenBank/DDBJ whole genome shotgun (WGS) entry which is preliminary data.</text>
</comment>
<accession>A0A176RY04</accession>
<keyword evidence="3" id="KW-1185">Reference proteome</keyword>
<keyword evidence="1" id="KW-0812">Transmembrane</keyword>
<reference evidence="2 3" key="1">
    <citation type="submission" date="2016-05" db="EMBL/GenBank/DDBJ databases">
        <title>Single-cell genome of chain-forming Candidatus Thiomargarita nelsonii and comparison to other large sulfur-oxidizing bacteria.</title>
        <authorList>
            <person name="Winkel M."/>
            <person name="Salman V."/>
            <person name="Woyke T."/>
            <person name="Schulz-Vogt H."/>
            <person name="Richter M."/>
            <person name="Flood B."/>
            <person name="Bailey J."/>
            <person name="Amann R."/>
            <person name="Mussmann M."/>
        </authorList>
    </citation>
    <scope>NUCLEOTIDE SEQUENCE [LARGE SCALE GENOMIC DNA]</scope>
    <source>
        <strain evidence="2 3">THI036</strain>
    </source>
</reference>
<evidence type="ECO:0000313" key="2">
    <source>
        <dbReference type="EMBL" id="OAD20640.1"/>
    </source>
</evidence>
<keyword evidence="1" id="KW-1133">Transmembrane helix</keyword>
<feature type="transmembrane region" description="Helical" evidence="1">
    <location>
        <begin position="40"/>
        <end position="61"/>
    </location>
</feature>
<name>A0A176RY04_9GAMM</name>
<dbReference type="AlphaFoldDB" id="A0A176RY04"/>